<protein>
    <submittedName>
        <fullName evidence="1">Uncharacterized protein</fullName>
    </submittedName>
</protein>
<accession>A0A822YY64</accession>
<comment type="caution">
    <text evidence="1">The sequence shown here is derived from an EMBL/GenBank/DDBJ whole genome shotgun (WGS) entry which is preliminary data.</text>
</comment>
<dbReference type="AlphaFoldDB" id="A0A822YY64"/>
<evidence type="ECO:0000313" key="2">
    <source>
        <dbReference type="Proteomes" id="UP000607653"/>
    </source>
</evidence>
<dbReference type="Proteomes" id="UP000607653">
    <property type="component" value="Unassembled WGS sequence"/>
</dbReference>
<reference evidence="1 2" key="1">
    <citation type="journal article" date="2020" name="Mol. Biol. Evol.">
        <title>Distinct Expression and Methylation Patterns for Genes with Different Fates following a Single Whole-Genome Duplication in Flowering Plants.</title>
        <authorList>
            <person name="Shi T."/>
            <person name="Rahmani R.S."/>
            <person name="Gugger P.F."/>
            <person name="Wang M."/>
            <person name="Li H."/>
            <person name="Zhang Y."/>
            <person name="Li Z."/>
            <person name="Wang Q."/>
            <person name="Van de Peer Y."/>
            <person name="Marchal K."/>
            <person name="Chen J."/>
        </authorList>
    </citation>
    <scope>NUCLEOTIDE SEQUENCE [LARGE SCALE GENOMIC DNA]</scope>
    <source>
        <tissue evidence="1">Leaf</tissue>
    </source>
</reference>
<sequence>MKALSLSNNLCWIFFFLKQPPHLRFSHLTSLFIHQRQKVRLKAPMT</sequence>
<name>A0A822YY64_NELNU</name>
<gene>
    <name evidence="1" type="ORF">HUJ06_008100</name>
</gene>
<evidence type="ECO:0000313" key="1">
    <source>
        <dbReference type="EMBL" id="DAD37460.1"/>
    </source>
</evidence>
<proteinExistence type="predicted"/>
<organism evidence="1 2">
    <name type="scientific">Nelumbo nucifera</name>
    <name type="common">Sacred lotus</name>
    <dbReference type="NCBI Taxonomy" id="4432"/>
    <lineage>
        <taxon>Eukaryota</taxon>
        <taxon>Viridiplantae</taxon>
        <taxon>Streptophyta</taxon>
        <taxon>Embryophyta</taxon>
        <taxon>Tracheophyta</taxon>
        <taxon>Spermatophyta</taxon>
        <taxon>Magnoliopsida</taxon>
        <taxon>Proteales</taxon>
        <taxon>Nelumbonaceae</taxon>
        <taxon>Nelumbo</taxon>
    </lineage>
</organism>
<keyword evidence="2" id="KW-1185">Reference proteome</keyword>
<dbReference type="EMBL" id="DUZY01000004">
    <property type="protein sequence ID" value="DAD37460.1"/>
    <property type="molecule type" value="Genomic_DNA"/>
</dbReference>